<dbReference type="AlphaFoldDB" id="A0A538UAN5"/>
<gene>
    <name evidence="2" type="ORF">E6K81_05970</name>
</gene>
<comment type="caution">
    <text evidence="2">The sequence shown here is derived from an EMBL/GenBank/DDBJ whole genome shotgun (WGS) entry which is preliminary data.</text>
</comment>
<protein>
    <submittedName>
        <fullName evidence="2">Uncharacterized protein</fullName>
    </submittedName>
</protein>
<organism evidence="2 3">
    <name type="scientific">Eiseniibacteriota bacterium</name>
    <dbReference type="NCBI Taxonomy" id="2212470"/>
    <lineage>
        <taxon>Bacteria</taxon>
        <taxon>Candidatus Eiseniibacteriota</taxon>
    </lineage>
</organism>
<feature type="region of interest" description="Disordered" evidence="1">
    <location>
        <begin position="57"/>
        <end position="80"/>
    </location>
</feature>
<proteinExistence type="predicted"/>
<evidence type="ECO:0000313" key="3">
    <source>
        <dbReference type="Proteomes" id="UP000319771"/>
    </source>
</evidence>
<accession>A0A538UAN5</accession>
<evidence type="ECO:0000256" key="1">
    <source>
        <dbReference type="SAM" id="MobiDB-lite"/>
    </source>
</evidence>
<dbReference type="EMBL" id="VBPB01000086">
    <property type="protein sequence ID" value="TMQ72973.1"/>
    <property type="molecule type" value="Genomic_DNA"/>
</dbReference>
<evidence type="ECO:0000313" key="2">
    <source>
        <dbReference type="EMBL" id="TMQ72973.1"/>
    </source>
</evidence>
<reference evidence="2 3" key="1">
    <citation type="journal article" date="2019" name="Nat. Microbiol.">
        <title>Mediterranean grassland soil C-N compound turnover is dependent on rainfall and depth, and is mediated by genomically divergent microorganisms.</title>
        <authorList>
            <person name="Diamond S."/>
            <person name="Andeer P.F."/>
            <person name="Li Z."/>
            <person name="Crits-Christoph A."/>
            <person name="Burstein D."/>
            <person name="Anantharaman K."/>
            <person name="Lane K.R."/>
            <person name="Thomas B.C."/>
            <person name="Pan C."/>
            <person name="Northen T.R."/>
            <person name="Banfield J.F."/>
        </authorList>
    </citation>
    <scope>NUCLEOTIDE SEQUENCE [LARGE SCALE GENOMIC DNA]</scope>
    <source>
        <strain evidence="2">WS_11</strain>
    </source>
</reference>
<dbReference type="Proteomes" id="UP000319771">
    <property type="component" value="Unassembled WGS sequence"/>
</dbReference>
<sequence>MAIRIFRILLGVALIAAFATFVWPTRWRYDHMTVDNDTYPVRIDRITGDSDVLLPGDGWTPTEEALQDSDGTDQPQKNGT</sequence>
<name>A0A538UAN5_UNCEI</name>